<dbReference type="InterPro" id="IPR003657">
    <property type="entry name" value="WRKY_dom"/>
</dbReference>
<dbReference type="GO" id="GO:0043565">
    <property type="term" value="F:sequence-specific DNA binding"/>
    <property type="evidence" value="ECO:0007669"/>
    <property type="project" value="InterPro"/>
</dbReference>
<evidence type="ECO:0000259" key="6">
    <source>
        <dbReference type="PROSITE" id="PS50811"/>
    </source>
</evidence>
<dbReference type="PANTHER" id="PTHR31221:SF283">
    <property type="entry name" value="WRKY DOMAIN-CONTAINING PROTEIN"/>
    <property type="match status" value="1"/>
</dbReference>
<keyword evidence="2" id="KW-0805">Transcription regulation</keyword>
<comment type="caution">
    <text evidence="7">The sequence shown here is derived from an EMBL/GenBank/DDBJ whole genome shotgun (WGS) entry which is preliminary data.</text>
</comment>
<organism evidence="7 8">
    <name type="scientific">Lupinus luteus</name>
    <name type="common">European yellow lupine</name>
    <dbReference type="NCBI Taxonomy" id="3873"/>
    <lineage>
        <taxon>Eukaryota</taxon>
        <taxon>Viridiplantae</taxon>
        <taxon>Streptophyta</taxon>
        <taxon>Embryophyta</taxon>
        <taxon>Tracheophyta</taxon>
        <taxon>Spermatophyta</taxon>
        <taxon>Magnoliopsida</taxon>
        <taxon>eudicotyledons</taxon>
        <taxon>Gunneridae</taxon>
        <taxon>Pentapetalae</taxon>
        <taxon>rosids</taxon>
        <taxon>fabids</taxon>
        <taxon>Fabales</taxon>
        <taxon>Fabaceae</taxon>
        <taxon>Papilionoideae</taxon>
        <taxon>50 kb inversion clade</taxon>
        <taxon>genistoids sensu lato</taxon>
        <taxon>core genistoids</taxon>
        <taxon>Genisteae</taxon>
        <taxon>Lupinus</taxon>
    </lineage>
</organism>
<dbReference type="AlphaFoldDB" id="A0AAV1YGY1"/>
<dbReference type="PROSITE" id="PS50811">
    <property type="entry name" value="WRKY"/>
    <property type="match status" value="1"/>
</dbReference>
<evidence type="ECO:0000313" key="8">
    <source>
        <dbReference type="Proteomes" id="UP001497480"/>
    </source>
</evidence>
<keyword evidence="8" id="KW-1185">Reference proteome</keyword>
<accession>A0AAV1YGY1</accession>
<gene>
    <name evidence="7" type="ORF">LLUT_LOCUS33260</name>
</gene>
<dbReference type="EMBL" id="CAXHTB010000024">
    <property type="protein sequence ID" value="CAL0332200.1"/>
    <property type="molecule type" value="Genomic_DNA"/>
</dbReference>
<evidence type="ECO:0000256" key="4">
    <source>
        <dbReference type="ARBA" id="ARBA00023163"/>
    </source>
</evidence>
<evidence type="ECO:0000256" key="5">
    <source>
        <dbReference type="ARBA" id="ARBA00023242"/>
    </source>
</evidence>
<dbReference type="InterPro" id="IPR044810">
    <property type="entry name" value="WRKY_plant"/>
</dbReference>
<evidence type="ECO:0000256" key="2">
    <source>
        <dbReference type="ARBA" id="ARBA00023015"/>
    </source>
</evidence>
<dbReference type="PANTHER" id="PTHR31221">
    <property type="entry name" value="WRKY TRANSCRIPTION FACTOR PROTEIN 1-RELATED"/>
    <property type="match status" value="1"/>
</dbReference>
<proteinExistence type="predicted"/>
<keyword evidence="5" id="KW-0539">Nucleus</keyword>
<evidence type="ECO:0000256" key="3">
    <source>
        <dbReference type="ARBA" id="ARBA00023125"/>
    </source>
</evidence>
<evidence type="ECO:0000256" key="1">
    <source>
        <dbReference type="ARBA" id="ARBA00004123"/>
    </source>
</evidence>
<reference evidence="7 8" key="1">
    <citation type="submission" date="2024-03" db="EMBL/GenBank/DDBJ databases">
        <authorList>
            <person name="Martinez-Hernandez J."/>
        </authorList>
    </citation>
    <scope>NUCLEOTIDE SEQUENCE [LARGE SCALE GENOMIC DNA]</scope>
</reference>
<dbReference type="Pfam" id="PF03106">
    <property type="entry name" value="WRKY"/>
    <property type="match status" value="1"/>
</dbReference>
<feature type="domain" description="WRKY" evidence="6">
    <location>
        <begin position="109"/>
        <end position="138"/>
    </location>
</feature>
<dbReference type="SMART" id="SM00774">
    <property type="entry name" value="WRKY"/>
    <property type="match status" value="1"/>
</dbReference>
<protein>
    <recommendedName>
        <fullName evidence="6">WRKY domain-containing protein</fullName>
    </recommendedName>
</protein>
<name>A0AAV1YGY1_LUPLU</name>
<sequence>MLILCFHTKMTDKNERAADSSPDSDFTNQWCVELSEYLKLDGNNEWVVDDDPGSFVSEHVSSQVEYDQANVVSDFGEGGIHFEGSSSTREISSVQQKKVRAKFSLKTKSEVEILDDGYKWRKYGKKMVKNSPNPRFIYIHMHDHNYRLEKSDAKV</sequence>
<evidence type="ECO:0000313" key="7">
    <source>
        <dbReference type="EMBL" id="CAL0332200.1"/>
    </source>
</evidence>
<dbReference type="Proteomes" id="UP001497480">
    <property type="component" value="Unassembled WGS sequence"/>
</dbReference>
<keyword evidence="3" id="KW-0238">DNA-binding</keyword>
<dbReference type="InterPro" id="IPR036576">
    <property type="entry name" value="WRKY_dom_sf"/>
</dbReference>
<comment type="subcellular location">
    <subcellularLocation>
        <location evidence="1">Nucleus</location>
    </subcellularLocation>
</comment>
<dbReference type="SUPFAM" id="SSF118290">
    <property type="entry name" value="WRKY DNA-binding domain"/>
    <property type="match status" value="1"/>
</dbReference>
<dbReference type="GO" id="GO:0005634">
    <property type="term" value="C:nucleus"/>
    <property type="evidence" value="ECO:0007669"/>
    <property type="project" value="UniProtKB-SubCell"/>
</dbReference>
<dbReference type="Gene3D" id="2.20.25.80">
    <property type="entry name" value="WRKY domain"/>
    <property type="match status" value="1"/>
</dbReference>
<dbReference type="GO" id="GO:0003700">
    <property type="term" value="F:DNA-binding transcription factor activity"/>
    <property type="evidence" value="ECO:0007669"/>
    <property type="project" value="InterPro"/>
</dbReference>
<keyword evidence="4" id="KW-0804">Transcription</keyword>